<name>A0ABT2JG34_9PSEU</name>
<organism evidence="2 3">
    <name type="scientific">Actinophytocola gossypii</name>
    <dbReference type="NCBI Taxonomy" id="2812003"/>
    <lineage>
        <taxon>Bacteria</taxon>
        <taxon>Bacillati</taxon>
        <taxon>Actinomycetota</taxon>
        <taxon>Actinomycetes</taxon>
        <taxon>Pseudonocardiales</taxon>
        <taxon>Pseudonocardiaceae</taxon>
    </lineage>
</organism>
<dbReference type="Proteomes" id="UP001156441">
    <property type="component" value="Unassembled WGS sequence"/>
</dbReference>
<protein>
    <submittedName>
        <fullName evidence="2">Uncharacterized protein</fullName>
    </submittedName>
</protein>
<accession>A0ABT2JG34</accession>
<dbReference type="EMBL" id="JAFFZE010000021">
    <property type="protein sequence ID" value="MCT2586706.1"/>
    <property type="molecule type" value="Genomic_DNA"/>
</dbReference>
<dbReference type="RefSeq" id="WP_260194561.1">
    <property type="nucleotide sequence ID" value="NZ_JAFFZE010000021.1"/>
</dbReference>
<proteinExistence type="predicted"/>
<feature type="region of interest" description="Disordered" evidence="1">
    <location>
        <begin position="24"/>
        <end position="52"/>
    </location>
</feature>
<comment type="caution">
    <text evidence="2">The sequence shown here is derived from an EMBL/GenBank/DDBJ whole genome shotgun (WGS) entry which is preliminary data.</text>
</comment>
<evidence type="ECO:0000313" key="2">
    <source>
        <dbReference type="EMBL" id="MCT2586706.1"/>
    </source>
</evidence>
<evidence type="ECO:0000313" key="3">
    <source>
        <dbReference type="Proteomes" id="UP001156441"/>
    </source>
</evidence>
<sequence>MAGRLGNPFKQLVRNNFNEAEYAGGERAMQRMSEDPAPGEAPGVGRLIQAEP</sequence>
<keyword evidence="3" id="KW-1185">Reference proteome</keyword>
<gene>
    <name evidence="2" type="ORF">JT362_26645</name>
</gene>
<evidence type="ECO:0000256" key="1">
    <source>
        <dbReference type="SAM" id="MobiDB-lite"/>
    </source>
</evidence>
<reference evidence="2 3" key="1">
    <citation type="submission" date="2021-02" db="EMBL/GenBank/DDBJ databases">
        <title>Actinophytocola xerophila sp. nov., isolated from soil of cotton cropping field.</title>
        <authorList>
            <person name="Huang R."/>
            <person name="Chen X."/>
            <person name="Ge X."/>
            <person name="Liu W."/>
        </authorList>
    </citation>
    <scope>NUCLEOTIDE SEQUENCE [LARGE SCALE GENOMIC DNA]</scope>
    <source>
        <strain evidence="2 3">S1-96</strain>
    </source>
</reference>